<dbReference type="AlphaFoldDB" id="A0AAV7A2M8"/>
<proteinExistence type="predicted"/>
<name>A0AAV7A2M8_ENGPU</name>
<comment type="caution">
    <text evidence="1">The sequence shown here is derived from an EMBL/GenBank/DDBJ whole genome shotgun (WGS) entry which is preliminary data.</text>
</comment>
<sequence length="85" mass="9586">MTSIDSWHRDIRGFTQTGQIVAARKMDPLLRGTRVSHEADALSRGYCYRKSILLSCSLGQRVLSTLRIPYKMCSQCCDKDVSCSL</sequence>
<evidence type="ECO:0000313" key="2">
    <source>
        <dbReference type="Proteomes" id="UP000824782"/>
    </source>
</evidence>
<dbReference type="EMBL" id="WNYA01000009">
    <property type="protein sequence ID" value="KAG8555517.1"/>
    <property type="molecule type" value="Genomic_DNA"/>
</dbReference>
<evidence type="ECO:0000313" key="1">
    <source>
        <dbReference type="EMBL" id="KAG8555517.1"/>
    </source>
</evidence>
<organism evidence="1 2">
    <name type="scientific">Engystomops pustulosus</name>
    <name type="common">Tungara frog</name>
    <name type="synonym">Physalaemus pustulosus</name>
    <dbReference type="NCBI Taxonomy" id="76066"/>
    <lineage>
        <taxon>Eukaryota</taxon>
        <taxon>Metazoa</taxon>
        <taxon>Chordata</taxon>
        <taxon>Craniata</taxon>
        <taxon>Vertebrata</taxon>
        <taxon>Euteleostomi</taxon>
        <taxon>Amphibia</taxon>
        <taxon>Batrachia</taxon>
        <taxon>Anura</taxon>
        <taxon>Neobatrachia</taxon>
        <taxon>Hyloidea</taxon>
        <taxon>Leptodactylidae</taxon>
        <taxon>Leiuperinae</taxon>
        <taxon>Engystomops</taxon>
    </lineage>
</organism>
<dbReference type="Proteomes" id="UP000824782">
    <property type="component" value="Unassembled WGS sequence"/>
</dbReference>
<gene>
    <name evidence="1" type="ORF">GDO81_017732</name>
</gene>
<accession>A0AAV7A2M8</accession>
<reference evidence="1" key="1">
    <citation type="thesis" date="2020" institute="ProQuest LLC" country="789 East Eisenhower Parkway, Ann Arbor, MI, USA">
        <title>Comparative Genomics and Chromosome Evolution.</title>
        <authorList>
            <person name="Mudd A.B."/>
        </authorList>
    </citation>
    <scope>NUCLEOTIDE SEQUENCE</scope>
    <source>
        <strain evidence="1">237g6f4</strain>
        <tissue evidence="1">Blood</tissue>
    </source>
</reference>
<protein>
    <submittedName>
        <fullName evidence="1">Uncharacterized protein</fullName>
    </submittedName>
</protein>
<keyword evidence="2" id="KW-1185">Reference proteome</keyword>